<feature type="transmembrane region" description="Helical" evidence="2">
    <location>
        <begin position="81"/>
        <end position="102"/>
    </location>
</feature>
<name>H6LAK2_SAPGL</name>
<sequence length="240" mass="27806">MEWKESSWLYRLLLLGAFFCLSPNFGQAQDLDRADWERISKQYDYNKEKVKEEAEEEEPEDELYADRPEKSPSMSASTKNVLKYSLFAVVIGLLVFIVFRLVGGGLLGANQKISKDEAYLLEEIEDNLEEANIKTPLEDAVQAENYSLALRLYYLSILQALLHAGHIVWKKEKTNGAYIREIWSHPARPLLQKVTRIYEYFWFAKGAKLDRTEFSRIRPLFDDMLQKASAPKAKQQKTNA</sequence>
<dbReference type="AlphaFoldDB" id="H6LAK2"/>
<keyword evidence="3" id="KW-0732">Signal</keyword>
<dbReference type="RefSeq" id="WP_015693198.1">
    <property type="nucleotide sequence ID" value="NC_016940.1"/>
</dbReference>
<feature type="chain" id="PRO_5003604219" description="DUF4129 domain-containing protein" evidence="3">
    <location>
        <begin position="29"/>
        <end position="240"/>
    </location>
</feature>
<feature type="region of interest" description="Disordered" evidence="1">
    <location>
        <begin position="48"/>
        <end position="74"/>
    </location>
</feature>
<proteinExistence type="predicted"/>
<gene>
    <name evidence="4" type="ordered locus">SGRA_2867</name>
</gene>
<evidence type="ECO:0000256" key="3">
    <source>
        <dbReference type="SAM" id="SignalP"/>
    </source>
</evidence>
<organism evidence="4 5">
    <name type="scientific">Saprospira grandis (strain Lewin)</name>
    <dbReference type="NCBI Taxonomy" id="984262"/>
    <lineage>
        <taxon>Bacteria</taxon>
        <taxon>Pseudomonadati</taxon>
        <taxon>Bacteroidota</taxon>
        <taxon>Saprospiria</taxon>
        <taxon>Saprospirales</taxon>
        <taxon>Saprospiraceae</taxon>
        <taxon>Saprospira</taxon>
    </lineage>
</organism>
<reference evidence="4 5" key="1">
    <citation type="journal article" date="2012" name="Stand. Genomic Sci.">
        <title>Complete genome sequencing and analysis of Saprospira grandis str. Lewin, a predatory marine bacterium.</title>
        <authorList>
            <person name="Saw J.H."/>
            <person name="Yuryev A."/>
            <person name="Kanbe M."/>
            <person name="Hou S."/>
            <person name="Young A.G."/>
            <person name="Aizawa S."/>
            <person name="Alam M."/>
        </authorList>
    </citation>
    <scope>NUCLEOTIDE SEQUENCE [LARGE SCALE GENOMIC DNA]</scope>
    <source>
        <strain evidence="4 5">Lewin</strain>
    </source>
</reference>
<keyword evidence="5" id="KW-1185">Reference proteome</keyword>
<keyword evidence="2" id="KW-0812">Transmembrane</keyword>
<feature type="compositionally biased region" description="Acidic residues" evidence="1">
    <location>
        <begin position="53"/>
        <end position="63"/>
    </location>
</feature>
<evidence type="ECO:0000256" key="1">
    <source>
        <dbReference type="SAM" id="MobiDB-lite"/>
    </source>
</evidence>
<dbReference type="KEGG" id="sgn:SGRA_2867"/>
<dbReference type="HOGENOM" id="CLU_1193228_0_0_10"/>
<evidence type="ECO:0000313" key="4">
    <source>
        <dbReference type="EMBL" id="AFC25595.1"/>
    </source>
</evidence>
<keyword evidence="2" id="KW-0472">Membrane</keyword>
<feature type="signal peptide" evidence="3">
    <location>
        <begin position="1"/>
        <end position="28"/>
    </location>
</feature>
<dbReference type="OrthoDB" id="5491447at2"/>
<protein>
    <recommendedName>
        <fullName evidence="6">DUF4129 domain-containing protein</fullName>
    </recommendedName>
</protein>
<dbReference type="EMBL" id="CP002831">
    <property type="protein sequence ID" value="AFC25595.1"/>
    <property type="molecule type" value="Genomic_DNA"/>
</dbReference>
<dbReference type="Proteomes" id="UP000007519">
    <property type="component" value="Chromosome"/>
</dbReference>
<evidence type="ECO:0000256" key="2">
    <source>
        <dbReference type="SAM" id="Phobius"/>
    </source>
</evidence>
<evidence type="ECO:0008006" key="6">
    <source>
        <dbReference type="Google" id="ProtNLM"/>
    </source>
</evidence>
<evidence type="ECO:0000313" key="5">
    <source>
        <dbReference type="Proteomes" id="UP000007519"/>
    </source>
</evidence>
<accession>H6LAK2</accession>
<keyword evidence="2" id="KW-1133">Transmembrane helix</keyword>
<dbReference type="STRING" id="984262.SGRA_2867"/>